<protein>
    <recommendedName>
        <fullName evidence="10">Bidirectional sugar transporter SWEET</fullName>
    </recommendedName>
</protein>
<sequence length="326" mass="36511">MKCHATWTLESWEGKMCLHEIEKEGVDLEETQLRIQHSQTMAVMGTRHNLAITFGILGNVVSFLVYLAPLPTFYQIYKKKSTEDFQSLPYLVALFSSMLWLFYALLKIHGAAPLITINSFGCVIELMYVVTYITYAHKDARKLTIKLFVAMNMGSFALVLSVIHFALHDPSLRVSVLGWICVCVSVSVFAAPLSIMRRVYRTKSVQFMPFNLSFFLTLSAIMWLAYGLFMKDICIAIPNVLGFALGLLQMVLYGIYRNGGVKKEKALEATVKNIVAVNPLGPSEVFPISVDDPNGLVDDVNQQFQTKKGAQDNNDQKSVDAKDCPV</sequence>
<comment type="function">
    <text evidence="10">Mediates both low-affinity uptake and efflux of sugar across the membrane.</text>
</comment>
<evidence type="ECO:0000256" key="7">
    <source>
        <dbReference type="ARBA" id="ARBA00022737"/>
    </source>
</evidence>
<keyword evidence="8 10" id="KW-1133">Transmembrane helix</keyword>
<feature type="transmembrane region" description="Helical" evidence="10">
    <location>
        <begin position="112"/>
        <end position="135"/>
    </location>
</feature>
<evidence type="ECO:0000313" key="12">
    <source>
        <dbReference type="EMBL" id="RDX82914.1"/>
    </source>
</evidence>
<dbReference type="GO" id="GO:0005886">
    <property type="term" value="C:plasma membrane"/>
    <property type="evidence" value="ECO:0007669"/>
    <property type="project" value="UniProtKB-SubCell"/>
</dbReference>
<dbReference type="Gene3D" id="1.20.1280.290">
    <property type="match status" value="2"/>
</dbReference>
<dbReference type="InterPro" id="IPR047664">
    <property type="entry name" value="SWEET"/>
</dbReference>
<keyword evidence="7" id="KW-0677">Repeat</keyword>
<feature type="transmembrane region" description="Helical" evidence="10">
    <location>
        <begin position="50"/>
        <end position="68"/>
    </location>
</feature>
<evidence type="ECO:0000256" key="2">
    <source>
        <dbReference type="ARBA" id="ARBA00007809"/>
    </source>
</evidence>
<accession>A0A371FX56</accession>
<evidence type="ECO:0000256" key="4">
    <source>
        <dbReference type="ARBA" id="ARBA00022475"/>
    </source>
</evidence>
<feature type="region of interest" description="Disordered" evidence="11">
    <location>
        <begin position="307"/>
        <end position="326"/>
    </location>
</feature>
<evidence type="ECO:0000256" key="6">
    <source>
        <dbReference type="ARBA" id="ARBA00022692"/>
    </source>
</evidence>
<feature type="transmembrane region" description="Helical" evidence="10">
    <location>
        <begin position="147"/>
        <end position="167"/>
    </location>
</feature>
<dbReference type="GO" id="GO:0008515">
    <property type="term" value="F:sucrose transmembrane transporter activity"/>
    <property type="evidence" value="ECO:0007669"/>
    <property type="project" value="UniProtKB-ARBA"/>
</dbReference>
<comment type="caution">
    <text evidence="12">The sequence shown here is derived from an EMBL/GenBank/DDBJ whole genome shotgun (WGS) entry which is preliminary data.</text>
</comment>
<evidence type="ECO:0000256" key="11">
    <source>
        <dbReference type="SAM" id="MobiDB-lite"/>
    </source>
</evidence>
<keyword evidence="3 10" id="KW-0813">Transport</keyword>
<evidence type="ECO:0000256" key="3">
    <source>
        <dbReference type="ARBA" id="ARBA00022448"/>
    </source>
</evidence>
<feature type="transmembrane region" description="Helical" evidence="10">
    <location>
        <begin position="88"/>
        <end position="106"/>
    </location>
</feature>
<dbReference type="GO" id="GO:0051119">
    <property type="term" value="F:sugar transmembrane transporter activity"/>
    <property type="evidence" value="ECO:0007669"/>
    <property type="project" value="InterPro"/>
</dbReference>
<evidence type="ECO:0000256" key="1">
    <source>
        <dbReference type="ARBA" id="ARBA00004651"/>
    </source>
</evidence>
<feature type="compositionally biased region" description="Basic and acidic residues" evidence="11">
    <location>
        <begin position="314"/>
        <end position="326"/>
    </location>
</feature>
<feature type="transmembrane region" description="Helical" evidence="10">
    <location>
        <begin position="173"/>
        <end position="195"/>
    </location>
</feature>
<dbReference type="Proteomes" id="UP000257109">
    <property type="component" value="Unassembled WGS sequence"/>
</dbReference>
<organism evidence="12 13">
    <name type="scientific">Mucuna pruriens</name>
    <name type="common">Velvet bean</name>
    <name type="synonym">Dolichos pruriens</name>
    <dbReference type="NCBI Taxonomy" id="157652"/>
    <lineage>
        <taxon>Eukaryota</taxon>
        <taxon>Viridiplantae</taxon>
        <taxon>Streptophyta</taxon>
        <taxon>Embryophyta</taxon>
        <taxon>Tracheophyta</taxon>
        <taxon>Spermatophyta</taxon>
        <taxon>Magnoliopsida</taxon>
        <taxon>eudicotyledons</taxon>
        <taxon>Gunneridae</taxon>
        <taxon>Pentapetalae</taxon>
        <taxon>rosids</taxon>
        <taxon>fabids</taxon>
        <taxon>Fabales</taxon>
        <taxon>Fabaceae</taxon>
        <taxon>Papilionoideae</taxon>
        <taxon>50 kb inversion clade</taxon>
        <taxon>NPAAA clade</taxon>
        <taxon>indigoferoid/millettioid clade</taxon>
        <taxon>Phaseoleae</taxon>
        <taxon>Mucuna</taxon>
    </lineage>
</organism>
<dbReference type="PANTHER" id="PTHR10791">
    <property type="entry name" value="RAG1-ACTIVATING PROTEIN 1"/>
    <property type="match status" value="1"/>
</dbReference>
<evidence type="ECO:0000313" key="13">
    <source>
        <dbReference type="Proteomes" id="UP000257109"/>
    </source>
</evidence>
<dbReference type="EMBL" id="QJKJ01007513">
    <property type="protein sequence ID" value="RDX82914.1"/>
    <property type="molecule type" value="Genomic_DNA"/>
</dbReference>
<keyword evidence="5 10" id="KW-0762">Sugar transport</keyword>
<dbReference type="OrthoDB" id="409725at2759"/>
<comment type="subcellular location">
    <subcellularLocation>
        <location evidence="1 10">Cell membrane</location>
        <topology evidence="1 10">Multi-pass membrane protein</topology>
    </subcellularLocation>
</comment>
<keyword evidence="9 10" id="KW-0472">Membrane</keyword>
<dbReference type="Pfam" id="PF03083">
    <property type="entry name" value="MtN3_slv"/>
    <property type="match status" value="2"/>
</dbReference>
<feature type="transmembrane region" description="Helical" evidence="10">
    <location>
        <begin position="235"/>
        <end position="256"/>
    </location>
</feature>
<dbReference type="FunFam" id="1.20.1280.290:FF:000003">
    <property type="entry name" value="Bidirectional sugar transporter SWEET"/>
    <property type="match status" value="1"/>
</dbReference>
<evidence type="ECO:0000256" key="8">
    <source>
        <dbReference type="ARBA" id="ARBA00022989"/>
    </source>
</evidence>
<reference evidence="12" key="1">
    <citation type="submission" date="2018-05" db="EMBL/GenBank/DDBJ databases">
        <title>Draft genome of Mucuna pruriens seed.</title>
        <authorList>
            <person name="Nnadi N.E."/>
            <person name="Vos R."/>
            <person name="Hasami M.H."/>
            <person name="Devisetty U.K."/>
            <person name="Aguiy J.C."/>
        </authorList>
    </citation>
    <scope>NUCLEOTIDE SEQUENCE [LARGE SCALE GENOMIC DNA]</scope>
    <source>
        <strain evidence="12">JCA_2017</strain>
    </source>
</reference>
<dbReference type="InterPro" id="IPR004316">
    <property type="entry name" value="SWEET_rpt"/>
</dbReference>
<dbReference type="FunFam" id="1.20.1280.290:FF:000001">
    <property type="entry name" value="Bidirectional sugar transporter SWEET"/>
    <property type="match status" value="1"/>
</dbReference>
<keyword evidence="6 10" id="KW-0812">Transmembrane</keyword>
<dbReference type="PANTHER" id="PTHR10791:SF222">
    <property type="entry name" value="BIDIRECTIONAL SUGAR TRANSPORTER SWEET15"/>
    <property type="match status" value="1"/>
</dbReference>
<evidence type="ECO:0000256" key="5">
    <source>
        <dbReference type="ARBA" id="ARBA00022597"/>
    </source>
</evidence>
<evidence type="ECO:0000256" key="9">
    <source>
        <dbReference type="ARBA" id="ARBA00023136"/>
    </source>
</evidence>
<keyword evidence="4" id="KW-1003">Cell membrane</keyword>
<evidence type="ECO:0000256" key="10">
    <source>
        <dbReference type="RuleBase" id="RU910715"/>
    </source>
</evidence>
<gene>
    <name evidence="12" type="primary">SWEET15</name>
    <name evidence="12" type="ORF">CR513_36243</name>
</gene>
<proteinExistence type="inferred from homology"/>
<comment type="similarity">
    <text evidence="2 10">Belongs to the SWEET sugar transporter family.</text>
</comment>
<name>A0A371FX56_MUCPR</name>
<dbReference type="AlphaFoldDB" id="A0A371FX56"/>
<feature type="transmembrane region" description="Helical" evidence="10">
    <location>
        <begin position="207"/>
        <end position="229"/>
    </location>
</feature>
<feature type="non-terminal residue" evidence="12">
    <location>
        <position position="1"/>
    </location>
</feature>
<keyword evidence="13" id="KW-1185">Reference proteome</keyword>